<comment type="subcellular location">
    <subcellularLocation>
        <location evidence="4">Cytoplasm</location>
    </subcellularLocation>
</comment>
<keyword evidence="8" id="KW-1185">Reference proteome</keyword>
<accession>A0A014MJC1</accession>
<feature type="domain" description="TACO1/YebC-like N-terminal" evidence="6">
    <location>
        <begin position="5"/>
        <end position="71"/>
    </location>
</feature>
<dbReference type="GO" id="GO:0003677">
    <property type="term" value="F:DNA binding"/>
    <property type="evidence" value="ECO:0007669"/>
    <property type="project" value="UniProtKB-UniRule"/>
</dbReference>
<dbReference type="SUPFAM" id="SSF75625">
    <property type="entry name" value="YebC-like"/>
    <property type="match status" value="1"/>
</dbReference>
<dbReference type="PANTHER" id="PTHR12532:SF0">
    <property type="entry name" value="TRANSLATIONAL ACTIVATOR OF CYTOCHROME C OXIDASE 1"/>
    <property type="match status" value="1"/>
</dbReference>
<dbReference type="Gene3D" id="1.10.10.200">
    <property type="match status" value="1"/>
</dbReference>
<dbReference type="InterPro" id="IPR029072">
    <property type="entry name" value="YebC-like"/>
</dbReference>
<dbReference type="InterPro" id="IPR026564">
    <property type="entry name" value="Transcrip_reg_TACO1-like_dom3"/>
</dbReference>
<keyword evidence="2 4" id="KW-0805">Transcription regulation</keyword>
<dbReference type="InterPro" id="IPR002876">
    <property type="entry name" value="Transcrip_reg_TACO1-like"/>
</dbReference>
<proteinExistence type="inferred from homology"/>
<dbReference type="RefSeq" id="WP_042417793.1">
    <property type="nucleotide sequence ID" value="NZ_JBOK01000001.1"/>
</dbReference>
<dbReference type="InterPro" id="IPR017856">
    <property type="entry name" value="Integrase-like_N"/>
</dbReference>
<comment type="similarity">
    <text evidence="1 4">Belongs to the TACO1 family.</text>
</comment>
<name>A0A014MJC1_9BURK</name>
<dbReference type="NCBIfam" id="NF009044">
    <property type="entry name" value="PRK12378.1"/>
    <property type="match status" value="1"/>
</dbReference>
<evidence type="ECO:0000313" key="7">
    <source>
        <dbReference type="EMBL" id="EXU81791.1"/>
    </source>
</evidence>
<sequence length="234" mass="24802">MGAQWKAKGKALVADAKGKLFGKLVKEITVAARLGGGDPGSNARLRMAIEAARKASMSKETLDRAIKKGSGAGADAVNYSSVIFEGYGPHRVPVMVECLTDNPNRTAPNLRVCFRKGQLTAVAWDFDHVGMIEGEAENGADVELAAIEAGAQDFEPADDEGVTLFITEPTDLDVVSKALPEQGIKVLSAKLGYKAKNPVSMSSLSAEQQEEVQAFLAGLDNDDDVQHVFVGLVD</sequence>
<dbReference type="Pfam" id="PF20772">
    <property type="entry name" value="TACO1_YebC_N"/>
    <property type="match status" value="1"/>
</dbReference>
<evidence type="ECO:0000259" key="6">
    <source>
        <dbReference type="Pfam" id="PF20772"/>
    </source>
</evidence>
<comment type="caution">
    <text evidence="7">The sequence shown here is derived from an EMBL/GenBank/DDBJ whole genome shotgun (WGS) entry which is preliminary data.</text>
</comment>
<evidence type="ECO:0000256" key="4">
    <source>
        <dbReference type="HAMAP-Rule" id="MF_00693"/>
    </source>
</evidence>
<dbReference type="Pfam" id="PF01709">
    <property type="entry name" value="Transcrip_reg"/>
    <property type="match status" value="1"/>
</dbReference>
<dbReference type="GO" id="GO:0005737">
    <property type="term" value="C:cytoplasm"/>
    <property type="evidence" value="ECO:0007669"/>
    <property type="project" value="UniProtKB-SubCell"/>
</dbReference>
<organism evidence="7 8">
    <name type="scientific">Comamonas aquatica DA1877</name>
    <dbReference type="NCBI Taxonomy" id="1457173"/>
    <lineage>
        <taxon>Bacteria</taxon>
        <taxon>Pseudomonadati</taxon>
        <taxon>Pseudomonadota</taxon>
        <taxon>Betaproteobacteria</taxon>
        <taxon>Burkholderiales</taxon>
        <taxon>Comamonadaceae</taxon>
        <taxon>Comamonas</taxon>
    </lineage>
</organism>
<evidence type="ECO:0000259" key="5">
    <source>
        <dbReference type="Pfam" id="PF01709"/>
    </source>
</evidence>
<evidence type="ECO:0000256" key="3">
    <source>
        <dbReference type="ARBA" id="ARBA00023163"/>
    </source>
</evidence>
<evidence type="ECO:0000313" key="8">
    <source>
        <dbReference type="Proteomes" id="UP000020766"/>
    </source>
</evidence>
<dbReference type="HAMAP" id="MF_00693">
    <property type="entry name" value="Transcrip_reg_TACO1"/>
    <property type="match status" value="1"/>
</dbReference>
<keyword evidence="4" id="KW-0963">Cytoplasm</keyword>
<dbReference type="PATRIC" id="fig|1457173.3.peg.123"/>
<dbReference type="AlphaFoldDB" id="A0A014MJC1"/>
<keyword evidence="3 4" id="KW-0804">Transcription</keyword>
<gene>
    <name evidence="7" type="ORF">AX13_00610</name>
</gene>
<feature type="domain" description="TACO1/YebC-like second and third" evidence="5">
    <location>
        <begin position="79"/>
        <end position="229"/>
    </location>
</feature>
<evidence type="ECO:0000256" key="2">
    <source>
        <dbReference type="ARBA" id="ARBA00023015"/>
    </source>
</evidence>
<evidence type="ECO:0000256" key="1">
    <source>
        <dbReference type="ARBA" id="ARBA00008724"/>
    </source>
</evidence>
<dbReference type="Proteomes" id="UP000020766">
    <property type="component" value="Unassembled WGS sequence"/>
</dbReference>
<dbReference type="Gene3D" id="3.30.70.980">
    <property type="match status" value="2"/>
</dbReference>
<dbReference type="GO" id="GO:0006355">
    <property type="term" value="P:regulation of DNA-templated transcription"/>
    <property type="evidence" value="ECO:0007669"/>
    <property type="project" value="UniProtKB-UniRule"/>
</dbReference>
<reference evidence="7 8" key="1">
    <citation type="submission" date="2014-01" db="EMBL/GenBank/DDBJ databases">
        <title>Interspecies Systems Biology Uncovers Metabolites Affecting C. elegans Gene Expression and Life History Traits.</title>
        <authorList>
            <person name="Watson E."/>
            <person name="Macneil L.T."/>
            <person name="Ritter A.D."/>
            <person name="Yilmaz L.S."/>
            <person name="Rosebrock A.P."/>
            <person name="Caudy A.A."/>
            <person name="Walhout A.J."/>
        </authorList>
    </citation>
    <scope>NUCLEOTIDE SEQUENCE [LARGE SCALE GENOMIC DNA]</scope>
    <source>
        <strain evidence="7 8">DA1877</strain>
    </source>
</reference>
<dbReference type="InterPro" id="IPR048300">
    <property type="entry name" value="TACO1_YebC-like_2nd/3rd_dom"/>
</dbReference>
<dbReference type="PANTHER" id="PTHR12532">
    <property type="entry name" value="TRANSLATIONAL ACTIVATOR OF CYTOCHROME C OXIDASE 1"/>
    <property type="match status" value="1"/>
</dbReference>
<dbReference type="STRING" id="225991.MA05_09895"/>
<dbReference type="InterPro" id="IPR049083">
    <property type="entry name" value="TACO1_YebC_N"/>
</dbReference>
<keyword evidence="4" id="KW-0238">DNA-binding</keyword>
<dbReference type="EMBL" id="JBOK01000001">
    <property type="protein sequence ID" value="EXU81791.1"/>
    <property type="molecule type" value="Genomic_DNA"/>
</dbReference>
<protein>
    <recommendedName>
        <fullName evidence="4">Probable transcriptional regulatory protein AX13_00610</fullName>
    </recommendedName>
</protein>